<dbReference type="GO" id="GO:0022857">
    <property type="term" value="F:transmembrane transporter activity"/>
    <property type="evidence" value="ECO:0007669"/>
    <property type="project" value="InterPro"/>
</dbReference>
<name>A0A8J4DNV1_9ACTN</name>
<comment type="subcellular location">
    <subcellularLocation>
        <location evidence="1">Cell membrane</location>
        <topology evidence="1">Multi-pass membrane protein</topology>
    </subcellularLocation>
</comment>
<dbReference type="CDD" id="cd06173">
    <property type="entry name" value="MFS_MefA_like"/>
    <property type="match status" value="1"/>
</dbReference>
<evidence type="ECO:0000256" key="4">
    <source>
        <dbReference type="ARBA" id="ARBA00022692"/>
    </source>
</evidence>
<dbReference type="PROSITE" id="PS50850">
    <property type="entry name" value="MFS"/>
    <property type="match status" value="1"/>
</dbReference>
<dbReference type="InterPro" id="IPR036259">
    <property type="entry name" value="MFS_trans_sf"/>
</dbReference>
<feature type="transmembrane region" description="Helical" evidence="7">
    <location>
        <begin position="12"/>
        <end position="37"/>
    </location>
</feature>
<feature type="transmembrane region" description="Helical" evidence="7">
    <location>
        <begin position="158"/>
        <end position="184"/>
    </location>
</feature>
<feature type="transmembrane region" description="Helical" evidence="7">
    <location>
        <begin position="86"/>
        <end position="110"/>
    </location>
</feature>
<keyword evidence="10" id="KW-1185">Reference proteome</keyword>
<dbReference type="PANTHER" id="PTHR23513:SF6">
    <property type="entry name" value="MAJOR FACILITATOR SUPERFAMILY ASSOCIATED DOMAIN-CONTAINING PROTEIN"/>
    <property type="match status" value="1"/>
</dbReference>
<dbReference type="EMBL" id="BOPF01000002">
    <property type="protein sequence ID" value="GIJ43872.1"/>
    <property type="molecule type" value="Genomic_DNA"/>
</dbReference>
<evidence type="ECO:0000256" key="1">
    <source>
        <dbReference type="ARBA" id="ARBA00004651"/>
    </source>
</evidence>
<evidence type="ECO:0000256" key="7">
    <source>
        <dbReference type="SAM" id="Phobius"/>
    </source>
</evidence>
<dbReference type="RefSeq" id="WP_275415540.1">
    <property type="nucleotide sequence ID" value="NZ_BOPF01000002.1"/>
</dbReference>
<feature type="transmembrane region" description="Helical" evidence="7">
    <location>
        <begin position="218"/>
        <end position="240"/>
    </location>
</feature>
<evidence type="ECO:0000256" key="5">
    <source>
        <dbReference type="ARBA" id="ARBA00022989"/>
    </source>
</evidence>
<dbReference type="Gene3D" id="1.20.1250.20">
    <property type="entry name" value="MFS general substrate transporter like domains"/>
    <property type="match status" value="1"/>
</dbReference>
<keyword evidence="5 7" id="KW-1133">Transmembrane helix</keyword>
<keyword evidence="4 7" id="KW-0812">Transmembrane</keyword>
<keyword evidence="3" id="KW-1003">Cell membrane</keyword>
<sequence length="408" mass="41750">MCAHLGGNFSKLWAASAVSNLGDGVTMAAGPLLVASITTAPAAVAGAAFAQQLPWLLFALVSGAFVDRLDRRRLIVAVNLCRGLALAVLAFAVVLSAVSVPVVYVVFFLLGTGETLVDTAAGALLPAIVPASGLARANARLYATFTIGNQFVAKPLGAWLFGVSAAAPFGFDAVTFLLAALLVARIRVAPAPAPARSSLREEVAEGLRWLWRHRLLRTLAMSMGIGNVAFGAAFAVFVLYCRARLGLSAVGFGFLLTAFAVGGLVGTALVERLTRLVGASVLLRVGLFVEAATHAVLGFTTSGLVASAVLVGFGAHAMVWGITVVSLRQRVVPAHLLGRVGGVYSLLDLGGAALGTLLGGLLASMWGLAAPLRCAAAVMLVVALLAWRPLRGAATREAVAGSGVPGRP</sequence>
<feature type="transmembrane region" description="Helical" evidence="7">
    <location>
        <begin position="368"/>
        <end position="387"/>
    </location>
</feature>
<accession>A0A8J4DNV1</accession>
<gene>
    <name evidence="9" type="ORF">Val02_07580</name>
</gene>
<dbReference type="InterPro" id="IPR020846">
    <property type="entry name" value="MFS_dom"/>
</dbReference>
<dbReference type="InterPro" id="IPR010290">
    <property type="entry name" value="TM_effector"/>
</dbReference>
<feature type="domain" description="Major facilitator superfamily (MFS) profile" evidence="8">
    <location>
        <begin position="8"/>
        <end position="394"/>
    </location>
</feature>
<feature type="transmembrane region" description="Helical" evidence="7">
    <location>
        <begin position="246"/>
        <end position="269"/>
    </location>
</feature>
<proteinExistence type="predicted"/>
<evidence type="ECO:0000256" key="6">
    <source>
        <dbReference type="ARBA" id="ARBA00023136"/>
    </source>
</evidence>
<evidence type="ECO:0000256" key="2">
    <source>
        <dbReference type="ARBA" id="ARBA00022448"/>
    </source>
</evidence>
<dbReference type="Proteomes" id="UP000619260">
    <property type="component" value="Unassembled WGS sequence"/>
</dbReference>
<dbReference type="PANTHER" id="PTHR23513">
    <property type="entry name" value="INTEGRAL MEMBRANE EFFLUX PROTEIN-RELATED"/>
    <property type="match status" value="1"/>
</dbReference>
<dbReference type="GO" id="GO:0005886">
    <property type="term" value="C:plasma membrane"/>
    <property type="evidence" value="ECO:0007669"/>
    <property type="project" value="UniProtKB-SubCell"/>
</dbReference>
<dbReference type="SUPFAM" id="SSF103473">
    <property type="entry name" value="MFS general substrate transporter"/>
    <property type="match status" value="1"/>
</dbReference>
<protein>
    <submittedName>
        <fullName evidence="9">MFS transporter</fullName>
    </submittedName>
</protein>
<evidence type="ECO:0000313" key="10">
    <source>
        <dbReference type="Proteomes" id="UP000619260"/>
    </source>
</evidence>
<dbReference type="Pfam" id="PF05977">
    <property type="entry name" value="MFS_3"/>
    <property type="match status" value="1"/>
</dbReference>
<comment type="caution">
    <text evidence="9">The sequence shown here is derived from an EMBL/GenBank/DDBJ whole genome shotgun (WGS) entry which is preliminary data.</text>
</comment>
<evidence type="ECO:0000259" key="8">
    <source>
        <dbReference type="PROSITE" id="PS50850"/>
    </source>
</evidence>
<keyword evidence="6 7" id="KW-0472">Membrane</keyword>
<evidence type="ECO:0000256" key="3">
    <source>
        <dbReference type="ARBA" id="ARBA00022475"/>
    </source>
</evidence>
<keyword evidence="2" id="KW-0813">Transport</keyword>
<dbReference type="AlphaFoldDB" id="A0A8J4DNV1"/>
<reference evidence="9" key="1">
    <citation type="submission" date="2021-01" db="EMBL/GenBank/DDBJ databases">
        <title>Whole genome shotgun sequence of Virgisporangium aliadipatigenens NBRC 105644.</title>
        <authorList>
            <person name="Komaki H."/>
            <person name="Tamura T."/>
        </authorList>
    </citation>
    <scope>NUCLEOTIDE SEQUENCE</scope>
    <source>
        <strain evidence="9">NBRC 105644</strain>
    </source>
</reference>
<feature type="transmembrane region" description="Helical" evidence="7">
    <location>
        <begin position="340"/>
        <end position="362"/>
    </location>
</feature>
<feature type="transmembrane region" description="Helical" evidence="7">
    <location>
        <begin position="305"/>
        <end position="328"/>
    </location>
</feature>
<feature type="transmembrane region" description="Helical" evidence="7">
    <location>
        <begin position="43"/>
        <end position="66"/>
    </location>
</feature>
<organism evidence="9 10">
    <name type="scientific">Virgisporangium aliadipatigenens</name>
    <dbReference type="NCBI Taxonomy" id="741659"/>
    <lineage>
        <taxon>Bacteria</taxon>
        <taxon>Bacillati</taxon>
        <taxon>Actinomycetota</taxon>
        <taxon>Actinomycetes</taxon>
        <taxon>Micromonosporales</taxon>
        <taxon>Micromonosporaceae</taxon>
        <taxon>Virgisporangium</taxon>
    </lineage>
</organism>
<evidence type="ECO:0000313" key="9">
    <source>
        <dbReference type="EMBL" id="GIJ43872.1"/>
    </source>
</evidence>